<evidence type="ECO:0000256" key="1">
    <source>
        <dbReference type="ARBA" id="ARBA00008891"/>
    </source>
</evidence>
<dbReference type="OrthoDB" id="191551at2"/>
<feature type="domain" description="Pectinesterase catalytic" evidence="4">
    <location>
        <begin position="33"/>
        <end position="326"/>
    </location>
</feature>
<evidence type="ECO:0000256" key="2">
    <source>
        <dbReference type="ARBA" id="ARBA00022801"/>
    </source>
</evidence>
<dbReference type="InterPro" id="IPR012334">
    <property type="entry name" value="Pectin_lyas_fold"/>
</dbReference>
<dbReference type="Proteomes" id="UP000298213">
    <property type="component" value="Unassembled WGS sequence"/>
</dbReference>
<accession>A0A4Y8ZNF5</accession>
<comment type="caution">
    <text evidence="5">The sequence shown here is derived from an EMBL/GenBank/DDBJ whole genome shotgun (WGS) entry which is preliminary data.</text>
</comment>
<dbReference type="RefSeq" id="WP_135088004.1">
    <property type="nucleotide sequence ID" value="NZ_SPDV01000029.1"/>
</dbReference>
<evidence type="ECO:0000256" key="3">
    <source>
        <dbReference type="ARBA" id="ARBA00023085"/>
    </source>
</evidence>
<keyword evidence="3" id="KW-0063">Aspartyl esterase</keyword>
<dbReference type="EMBL" id="SPDV01000029">
    <property type="protein sequence ID" value="TFI57563.1"/>
    <property type="molecule type" value="Genomic_DNA"/>
</dbReference>
<dbReference type="PANTHER" id="PTHR31321">
    <property type="entry name" value="ACYL-COA THIOESTER HYDROLASE YBHC-RELATED"/>
    <property type="match status" value="1"/>
</dbReference>
<gene>
    <name evidence="5" type="ORF">E2493_14430</name>
</gene>
<proteinExistence type="inferred from homology"/>
<dbReference type="Gene3D" id="2.160.20.10">
    <property type="entry name" value="Single-stranded right-handed beta-helix, Pectin lyase-like"/>
    <property type="match status" value="1"/>
</dbReference>
<protein>
    <submittedName>
        <fullName evidence="5">Pectin esterase</fullName>
    </submittedName>
</protein>
<dbReference type="PANTHER" id="PTHR31321:SF57">
    <property type="entry name" value="PECTINESTERASE 53-RELATED"/>
    <property type="match status" value="1"/>
</dbReference>
<dbReference type="GO" id="GO:0009279">
    <property type="term" value="C:cell outer membrane"/>
    <property type="evidence" value="ECO:0007669"/>
    <property type="project" value="TreeGrafter"/>
</dbReference>
<evidence type="ECO:0000259" key="4">
    <source>
        <dbReference type="Pfam" id="PF01095"/>
    </source>
</evidence>
<dbReference type="SUPFAM" id="SSF51126">
    <property type="entry name" value="Pectin lyase-like"/>
    <property type="match status" value="1"/>
</dbReference>
<dbReference type="GO" id="GO:0042545">
    <property type="term" value="P:cell wall modification"/>
    <property type="evidence" value="ECO:0007669"/>
    <property type="project" value="InterPro"/>
</dbReference>
<dbReference type="Pfam" id="PF01095">
    <property type="entry name" value="Pectinesterase"/>
    <property type="match status" value="1"/>
</dbReference>
<evidence type="ECO:0000313" key="6">
    <source>
        <dbReference type="Proteomes" id="UP000298213"/>
    </source>
</evidence>
<dbReference type="GO" id="GO:0030599">
    <property type="term" value="F:pectinesterase activity"/>
    <property type="evidence" value="ECO:0007669"/>
    <property type="project" value="InterPro"/>
</dbReference>
<reference evidence="5 6" key="1">
    <citation type="submission" date="2019-03" db="EMBL/GenBank/DDBJ databases">
        <title>Genome sequence of Sphingomonas sp. 17J27-24.</title>
        <authorList>
            <person name="Kim M."/>
            <person name="Maeng S."/>
            <person name="Sathiyaraj S."/>
        </authorList>
    </citation>
    <scope>NUCLEOTIDE SEQUENCE [LARGE SCALE GENOMIC DNA]</scope>
    <source>
        <strain evidence="5 6">17J27-24</strain>
    </source>
</reference>
<dbReference type="InterPro" id="IPR011050">
    <property type="entry name" value="Pectin_lyase_fold/virulence"/>
</dbReference>
<organism evidence="5 6">
    <name type="scientific">Sphingomonas parva</name>
    <dbReference type="NCBI Taxonomy" id="2555898"/>
    <lineage>
        <taxon>Bacteria</taxon>
        <taxon>Pseudomonadati</taxon>
        <taxon>Pseudomonadota</taxon>
        <taxon>Alphaproteobacteria</taxon>
        <taxon>Sphingomonadales</taxon>
        <taxon>Sphingomonadaceae</taxon>
        <taxon>Sphingomonas</taxon>
    </lineage>
</organism>
<evidence type="ECO:0000313" key="5">
    <source>
        <dbReference type="EMBL" id="TFI57563.1"/>
    </source>
</evidence>
<sequence>MPAEARLVLRWPALLLGLLALLWSAAPAVARDLHVSRSAAGAYRSVQAAIDALPDRGGVIRIAPGIWREKLTIARDGVTLIGTGRDPQATVLVYGDSAKSAGGTFNSATVTASGDDLRIANLTIRNDWWLQPGNPPSQAVALSVTGDRAVITRVRLLGHQDTLFANKGKGGRMARQFFSDCYIEGHVDFIFGNAKAWFRNCHIHGLAHSDVWYTAQSRASADEDSGYVFDRCRLTADPDARNVSLGRPWRDHARVVFLNTRMDAPVMPEGWREWYPGTSNRLPTTDYAEYRSSGRGAAPAARAAPSRQLTREEAAQWSLRTFFQGDVRWISEGLEQVR</sequence>
<dbReference type="InterPro" id="IPR000070">
    <property type="entry name" value="Pectinesterase_cat"/>
</dbReference>
<keyword evidence="2" id="KW-0378">Hydrolase</keyword>
<name>A0A4Y8ZNF5_9SPHN</name>
<dbReference type="AlphaFoldDB" id="A0A4Y8ZNF5"/>
<keyword evidence="6" id="KW-1185">Reference proteome</keyword>
<comment type="similarity">
    <text evidence="1">Belongs to the pectinesterase family.</text>
</comment>